<evidence type="ECO:0000259" key="7">
    <source>
        <dbReference type="Pfam" id="PF06886"/>
    </source>
</evidence>
<evidence type="ECO:0000256" key="6">
    <source>
        <dbReference type="SAM" id="MobiDB-lite"/>
    </source>
</evidence>
<feature type="compositionally biased region" description="Basic and acidic residues" evidence="6">
    <location>
        <begin position="432"/>
        <end position="470"/>
    </location>
</feature>
<feature type="compositionally biased region" description="Low complexity" evidence="6">
    <location>
        <begin position="409"/>
        <end position="431"/>
    </location>
</feature>
<feature type="domain" description="TPX2 C-terminal" evidence="7">
    <location>
        <begin position="429"/>
        <end position="487"/>
    </location>
</feature>
<dbReference type="GO" id="GO:0005874">
    <property type="term" value="C:microtubule"/>
    <property type="evidence" value="ECO:0007669"/>
    <property type="project" value="UniProtKB-KW"/>
</dbReference>
<feature type="compositionally biased region" description="Low complexity" evidence="6">
    <location>
        <begin position="229"/>
        <end position="271"/>
    </location>
</feature>
<feature type="region of interest" description="Disordered" evidence="6">
    <location>
        <begin position="216"/>
        <end position="286"/>
    </location>
</feature>
<dbReference type="InterPro" id="IPR027329">
    <property type="entry name" value="TPX2_C"/>
</dbReference>
<protein>
    <recommendedName>
        <fullName evidence="7">TPX2 C-terminal domain-containing protein</fullName>
    </recommendedName>
</protein>
<dbReference type="InterPro" id="IPR044216">
    <property type="entry name" value="WDL7"/>
</dbReference>
<name>A0AAV0KVK3_9ROSI</name>
<evidence type="ECO:0000256" key="3">
    <source>
        <dbReference type="ARBA" id="ARBA00022490"/>
    </source>
</evidence>
<accession>A0AAV0KVK3</accession>
<keyword evidence="4" id="KW-0493">Microtubule</keyword>
<keyword evidence="9" id="KW-1185">Reference proteome</keyword>
<feature type="region of interest" description="Disordered" evidence="6">
    <location>
        <begin position="141"/>
        <end position="201"/>
    </location>
</feature>
<dbReference type="Proteomes" id="UP001154282">
    <property type="component" value="Unassembled WGS sequence"/>
</dbReference>
<feature type="compositionally biased region" description="Polar residues" evidence="6">
    <location>
        <begin position="381"/>
        <end position="399"/>
    </location>
</feature>
<comment type="similarity">
    <text evidence="2">Belongs to the TPX2 family.</text>
</comment>
<comment type="subcellular location">
    <subcellularLocation>
        <location evidence="1">Cytoplasm</location>
        <location evidence="1">Cytoskeleton</location>
    </subcellularLocation>
</comment>
<dbReference type="PANTHER" id="PTHR47067:SF16">
    <property type="entry name" value="TPX2 (TARGETING PROTEIN FOR XKLP2) PROTEIN FAMILY"/>
    <property type="match status" value="1"/>
</dbReference>
<feature type="region of interest" description="Disordered" evidence="6">
    <location>
        <begin position="307"/>
        <end position="565"/>
    </location>
</feature>
<gene>
    <name evidence="8" type="ORF">LITE_LOCUS20542</name>
</gene>
<comment type="caution">
    <text evidence="8">The sequence shown here is derived from an EMBL/GenBank/DDBJ whole genome shotgun (WGS) entry which is preliminary data.</text>
</comment>
<keyword evidence="5" id="KW-0206">Cytoskeleton</keyword>
<dbReference type="AlphaFoldDB" id="A0AAV0KVK3"/>
<evidence type="ECO:0000256" key="4">
    <source>
        <dbReference type="ARBA" id="ARBA00022701"/>
    </source>
</evidence>
<sequence length="565" mass="61656">MAESGACLMRSFTHPSNSLRESQEFQGDTFRALTDSVSFGRFMSESLAWEKWSTFSHNRYLEEVEQFSKPGSVAQKKAFFEAHYKKRAAMKAAAAVAEATTEPVAAPAVANEISTDCSSDVRNSVSVVCPVDDVVMAIEEQQNSGNDSEETSSCGDENVMDNSTTSVEEDDHMIVKEPEVELDEEQNQAETTQQVENADEMKQVTPIIKEAAAELEDVDIQSNKRRKSSASSSSKSGTTTTITTSRFSISKSAAKQKTSSSSQTKAGTKKTVGVGEEMSVEKKRTAPKAIHMSINFASKLWETGKSSLRKPRELATAPKNAAPKASVHQDQSKLRASSMMARELPPAPKIAATKASDNQSKLRASSVLARDLATAPKNAATKASVNHDQSKLSASSMMATRQADDRSSNSKSSGTSGSKARPPLLSSPFSFRSEERAARRREILEERNKLKEAEKLQLQAKSKEKNEHYMRSLRQSTTAAFRARPIEDSGPGSQSFMNSHTRKLQIPLTRPRSPKLGRKPSPGVSMTSDSSKSVVPKNRPSTNRSSVSILPKRKTHENASPNIQL</sequence>
<evidence type="ECO:0000256" key="5">
    <source>
        <dbReference type="ARBA" id="ARBA00023212"/>
    </source>
</evidence>
<evidence type="ECO:0000256" key="1">
    <source>
        <dbReference type="ARBA" id="ARBA00004245"/>
    </source>
</evidence>
<dbReference type="Pfam" id="PF06886">
    <property type="entry name" value="TPX2"/>
    <property type="match status" value="1"/>
</dbReference>
<evidence type="ECO:0000313" key="9">
    <source>
        <dbReference type="Proteomes" id="UP001154282"/>
    </source>
</evidence>
<feature type="compositionally biased region" description="Polar residues" evidence="6">
    <location>
        <begin position="141"/>
        <end position="166"/>
    </location>
</feature>
<keyword evidence="3" id="KW-0963">Cytoplasm</keyword>
<feature type="compositionally biased region" description="Polar residues" evidence="6">
    <location>
        <begin position="524"/>
        <end position="548"/>
    </location>
</feature>
<evidence type="ECO:0000313" key="8">
    <source>
        <dbReference type="EMBL" id="CAI0425770.1"/>
    </source>
</evidence>
<organism evidence="8 9">
    <name type="scientific">Linum tenue</name>
    <dbReference type="NCBI Taxonomy" id="586396"/>
    <lineage>
        <taxon>Eukaryota</taxon>
        <taxon>Viridiplantae</taxon>
        <taxon>Streptophyta</taxon>
        <taxon>Embryophyta</taxon>
        <taxon>Tracheophyta</taxon>
        <taxon>Spermatophyta</taxon>
        <taxon>Magnoliopsida</taxon>
        <taxon>eudicotyledons</taxon>
        <taxon>Gunneridae</taxon>
        <taxon>Pentapetalae</taxon>
        <taxon>rosids</taxon>
        <taxon>fabids</taxon>
        <taxon>Malpighiales</taxon>
        <taxon>Linaceae</taxon>
        <taxon>Linum</taxon>
    </lineage>
</organism>
<dbReference type="EMBL" id="CAMGYJ010000005">
    <property type="protein sequence ID" value="CAI0425770.1"/>
    <property type="molecule type" value="Genomic_DNA"/>
</dbReference>
<evidence type="ECO:0000256" key="2">
    <source>
        <dbReference type="ARBA" id="ARBA00005885"/>
    </source>
</evidence>
<reference evidence="8" key="1">
    <citation type="submission" date="2022-08" db="EMBL/GenBank/DDBJ databases">
        <authorList>
            <person name="Gutierrez-Valencia J."/>
        </authorList>
    </citation>
    <scope>NUCLEOTIDE SEQUENCE</scope>
</reference>
<proteinExistence type="inferred from homology"/>
<dbReference type="PANTHER" id="PTHR47067">
    <property type="entry name" value="TPX2 (TARGETING PROTEIN FOR XKLP2) PROTEIN FAMILY-RELATED"/>
    <property type="match status" value="1"/>
</dbReference>